<dbReference type="AlphaFoldDB" id="A0AA38PEJ1"/>
<dbReference type="Gene3D" id="3.40.640.10">
    <property type="entry name" value="Type I PLP-dependent aspartate aminotransferase-like (Major domain)"/>
    <property type="match status" value="1"/>
</dbReference>
<comment type="caution">
    <text evidence="7">The sequence shown here is derived from an EMBL/GenBank/DDBJ whole genome shotgun (WGS) entry which is preliminary data.</text>
</comment>
<keyword evidence="4 7" id="KW-0808">Transferase</keyword>
<dbReference type="InterPro" id="IPR050859">
    <property type="entry name" value="Class-I_PLP-dep_aminotransf"/>
</dbReference>
<protein>
    <submittedName>
        <fullName evidence="7">Pyridoxal phosphate-dependent transferase</fullName>
    </submittedName>
</protein>
<organism evidence="7 8">
    <name type="scientific">Lentinula raphanica</name>
    <dbReference type="NCBI Taxonomy" id="153919"/>
    <lineage>
        <taxon>Eukaryota</taxon>
        <taxon>Fungi</taxon>
        <taxon>Dikarya</taxon>
        <taxon>Basidiomycota</taxon>
        <taxon>Agaricomycotina</taxon>
        <taxon>Agaricomycetes</taxon>
        <taxon>Agaricomycetidae</taxon>
        <taxon>Agaricales</taxon>
        <taxon>Marasmiineae</taxon>
        <taxon>Omphalotaceae</taxon>
        <taxon>Lentinula</taxon>
    </lineage>
</organism>
<dbReference type="Pfam" id="PF00155">
    <property type="entry name" value="Aminotran_1_2"/>
    <property type="match status" value="1"/>
</dbReference>
<comment type="similarity">
    <text evidence="2">Belongs to the class-I pyridoxal-phosphate-dependent aminotransferase family.</text>
</comment>
<dbReference type="InterPro" id="IPR015421">
    <property type="entry name" value="PyrdxlP-dep_Trfase_major"/>
</dbReference>
<dbReference type="Proteomes" id="UP001163846">
    <property type="component" value="Unassembled WGS sequence"/>
</dbReference>
<dbReference type="PANTHER" id="PTHR42790:SF1">
    <property type="entry name" value="AROMATIC AMINO ACID AMINOTRANSFERASE, HYPOTHETICAL (EUROFUNG)"/>
    <property type="match status" value="1"/>
</dbReference>
<dbReference type="SUPFAM" id="SSF53383">
    <property type="entry name" value="PLP-dependent transferases"/>
    <property type="match status" value="1"/>
</dbReference>
<evidence type="ECO:0000313" key="7">
    <source>
        <dbReference type="EMBL" id="KAJ3841458.1"/>
    </source>
</evidence>
<dbReference type="PANTHER" id="PTHR42790">
    <property type="entry name" value="AMINOTRANSFERASE"/>
    <property type="match status" value="1"/>
</dbReference>
<keyword evidence="5" id="KW-0663">Pyridoxal phosphate</keyword>
<accession>A0AA38PEJ1</accession>
<feature type="domain" description="Aminotransferase class I/classII large" evidence="6">
    <location>
        <begin position="116"/>
        <end position="393"/>
    </location>
</feature>
<evidence type="ECO:0000259" key="6">
    <source>
        <dbReference type="Pfam" id="PF00155"/>
    </source>
</evidence>
<keyword evidence="3" id="KW-0032">Aminotransferase</keyword>
<keyword evidence="8" id="KW-1185">Reference proteome</keyword>
<evidence type="ECO:0000256" key="3">
    <source>
        <dbReference type="ARBA" id="ARBA00022576"/>
    </source>
</evidence>
<sequence length="537" mass="60191">MMSNEKRGEAIDLSHHLSKVGQARQTSPLKSLHKYMGKPGLISLAGGLPNAGYFPFASVSGEILAPDSFPLETGSKDSSLSWFWKLFSRSEKERTSTFTVGKYPKHPGDLNLESGLQYGLATGQPKLNEIIREFVGKVFQPAYSNWTTLVHTGNTDAWSKTVQTILNPGEGLLVSEWTYPSAMASAQPFGVIPVPIGMDSEGMSSISLQKTLAEWDESVRGFPRPRVMYTVPIGQNPTGTTMGIQRKKEIYDICVEYDIIIVEDDPYYFLQQGEYVPKADRVTDAANGDDEVFIASLAPSYLKVDYQGRVIRLDTFSKTVCPGSRLGWFTCNPMFAERLERTAETSSQAPSGFTQLYVASLLLKWQYDGYIRWLKALRLQYKQRRDYFLDCFGEEFHLQKAFSTEGYTAGAHLYHASLKPKRSFVPLSEKDTAYSKPLFSYIAPTSGMFVWLELHLEEHPSFTSLGYKALEMKLWTEIAEAGVLFAPGAMFFATKVEDDTPGPGHFRVSFSNSSPEEMKKAVSTFGTVLRKFMHTRI</sequence>
<dbReference type="InterPro" id="IPR015424">
    <property type="entry name" value="PyrdxlP-dep_Trfase"/>
</dbReference>
<evidence type="ECO:0000313" key="8">
    <source>
        <dbReference type="Proteomes" id="UP001163846"/>
    </source>
</evidence>
<reference evidence="7" key="1">
    <citation type="submission" date="2022-08" db="EMBL/GenBank/DDBJ databases">
        <authorList>
            <consortium name="DOE Joint Genome Institute"/>
            <person name="Min B."/>
            <person name="Riley R."/>
            <person name="Sierra-Patev S."/>
            <person name="Naranjo-Ortiz M."/>
            <person name="Looney B."/>
            <person name="Konkel Z."/>
            <person name="Slot J.C."/>
            <person name="Sakamoto Y."/>
            <person name="Steenwyk J.L."/>
            <person name="Rokas A."/>
            <person name="Carro J."/>
            <person name="Camarero S."/>
            <person name="Ferreira P."/>
            <person name="Molpeceres G."/>
            <person name="Ruiz-Duenas F.J."/>
            <person name="Serrano A."/>
            <person name="Henrissat B."/>
            <person name="Drula E."/>
            <person name="Hughes K.W."/>
            <person name="Mata J.L."/>
            <person name="Ishikawa N.K."/>
            <person name="Vargas-Isla R."/>
            <person name="Ushijima S."/>
            <person name="Smith C.A."/>
            <person name="Ahrendt S."/>
            <person name="Andreopoulos W."/>
            <person name="He G."/>
            <person name="Labutti K."/>
            <person name="Lipzen A."/>
            <person name="Ng V."/>
            <person name="Sandor L."/>
            <person name="Barry K."/>
            <person name="Martinez A.T."/>
            <person name="Xiao Y."/>
            <person name="Gibbons J.G."/>
            <person name="Terashima K."/>
            <person name="Hibbett D.S."/>
            <person name="Grigoriev I.V."/>
        </authorList>
    </citation>
    <scope>NUCLEOTIDE SEQUENCE</scope>
    <source>
        <strain evidence="7">TFB9207</strain>
    </source>
</reference>
<dbReference type="InterPro" id="IPR004839">
    <property type="entry name" value="Aminotransferase_I/II_large"/>
</dbReference>
<name>A0AA38PEJ1_9AGAR</name>
<evidence type="ECO:0000256" key="5">
    <source>
        <dbReference type="ARBA" id="ARBA00022898"/>
    </source>
</evidence>
<evidence type="ECO:0000256" key="4">
    <source>
        <dbReference type="ARBA" id="ARBA00022679"/>
    </source>
</evidence>
<gene>
    <name evidence="7" type="ORF">F5878DRAFT_610124</name>
</gene>
<dbReference type="GO" id="GO:0008483">
    <property type="term" value="F:transaminase activity"/>
    <property type="evidence" value="ECO:0007669"/>
    <property type="project" value="UniProtKB-KW"/>
</dbReference>
<dbReference type="GO" id="GO:1901605">
    <property type="term" value="P:alpha-amino acid metabolic process"/>
    <property type="evidence" value="ECO:0007669"/>
    <property type="project" value="TreeGrafter"/>
</dbReference>
<dbReference type="EMBL" id="MU806038">
    <property type="protein sequence ID" value="KAJ3841458.1"/>
    <property type="molecule type" value="Genomic_DNA"/>
</dbReference>
<comment type="cofactor">
    <cofactor evidence="1">
        <name>pyridoxal 5'-phosphate</name>
        <dbReference type="ChEBI" id="CHEBI:597326"/>
    </cofactor>
</comment>
<evidence type="ECO:0000256" key="1">
    <source>
        <dbReference type="ARBA" id="ARBA00001933"/>
    </source>
</evidence>
<dbReference type="CDD" id="cd00609">
    <property type="entry name" value="AAT_like"/>
    <property type="match status" value="1"/>
</dbReference>
<proteinExistence type="inferred from homology"/>
<evidence type="ECO:0000256" key="2">
    <source>
        <dbReference type="ARBA" id="ARBA00007441"/>
    </source>
</evidence>
<dbReference type="GO" id="GO:0030170">
    <property type="term" value="F:pyridoxal phosphate binding"/>
    <property type="evidence" value="ECO:0007669"/>
    <property type="project" value="InterPro"/>
</dbReference>